<keyword evidence="1" id="KW-0472">Membrane</keyword>
<feature type="transmembrane region" description="Helical" evidence="1">
    <location>
        <begin position="12"/>
        <end position="33"/>
    </location>
</feature>
<name>A0A1H6QFH2_9RHOB</name>
<accession>A0A1H6QFH2</accession>
<organism evidence="2 3">
    <name type="scientific">Cribrihabitans marinus</name>
    <dbReference type="NCBI Taxonomy" id="1227549"/>
    <lineage>
        <taxon>Bacteria</taxon>
        <taxon>Pseudomonadati</taxon>
        <taxon>Pseudomonadota</taxon>
        <taxon>Alphaproteobacteria</taxon>
        <taxon>Rhodobacterales</taxon>
        <taxon>Paracoccaceae</taxon>
        <taxon>Cribrihabitans</taxon>
    </lineage>
</organism>
<keyword evidence="3" id="KW-1185">Reference proteome</keyword>
<evidence type="ECO:0000313" key="3">
    <source>
        <dbReference type="Proteomes" id="UP000199379"/>
    </source>
</evidence>
<protein>
    <submittedName>
        <fullName evidence="2">Predicted metal-binding integral membrane protein</fullName>
    </submittedName>
</protein>
<proteinExistence type="predicted"/>
<feature type="transmembrane region" description="Helical" evidence="1">
    <location>
        <begin position="66"/>
        <end position="88"/>
    </location>
</feature>
<dbReference type="InterPro" id="IPR018688">
    <property type="entry name" value="PpoB2-like"/>
</dbReference>
<gene>
    <name evidence="2" type="ORF">SAMN05444007_101130</name>
</gene>
<feature type="transmembrane region" description="Helical" evidence="1">
    <location>
        <begin position="140"/>
        <end position="158"/>
    </location>
</feature>
<feature type="transmembrane region" description="Helical" evidence="1">
    <location>
        <begin position="190"/>
        <end position="223"/>
    </location>
</feature>
<keyword evidence="1" id="KW-0812">Transmembrane</keyword>
<evidence type="ECO:0000256" key="1">
    <source>
        <dbReference type="SAM" id="Phobius"/>
    </source>
</evidence>
<evidence type="ECO:0000313" key="2">
    <source>
        <dbReference type="EMBL" id="SEI42443.1"/>
    </source>
</evidence>
<dbReference type="Proteomes" id="UP000199379">
    <property type="component" value="Unassembled WGS sequence"/>
</dbReference>
<reference evidence="2 3" key="1">
    <citation type="submission" date="2016-10" db="EMBL/GenBank/DDBJ databases">
        <authorList>
            <person name="de Groot N.N."/>
        </authorList>
    </citation>
    <scope>NUCLEOTIDE SEQUENCE [LARGE SCALE GENOMIC DNA]</scope>
    <source>
        <strain evidence="2 3">DSM 29340</strain>
    </source>
</reference>
<feature type="transmembrane region" description="Helical" evidence="1">
    <location>
        <begin position="229"/>
        <end position="250"/>
    </location>
</feature>
<dbReference type="EMBL" id="FNYD01000001">
    <property type="protein sequence ID" value="SEI42443.1"/>
    <property type="molecule type" value="Genomic_DNA"/>
</dbReference>
<feature type="transmembrane region" description="Helical" evidence="1">
    <location>
        <begin position="100"/>
        <end position="120"/>
    </location>
</feature>
<sequence length="253" mass="26922">MLSDRIRAMTAPHWLALFGTILVAWALLFVMAVPAEYRALRALYGPDFWQSLCAVTPDAAGLGRAVAMWALMSAAMMAPTALPALATYDDLSHAAPGTRFAHLVAGYLAVWLGFSVLAGGLQLMLVRAGLLDALGGSRSALLSAALLAGAGLYQFSALKDACLSKCRQPLTFFLQHWDEGPWRNGLRLGLVCLGCCWALMLLAFVGGVMNVAFMGLATLIMVFEKLPDLGRLITRPLGAGLIGWAAWIGLSAI</sequence>
<dbReference type="Pfam" id="PF09948">
    <property type="entry name" value="PpoB2"/>
    <property type="match status" value="1"/>
</dbReference>
<keyword evidence="1" id="KW-1133">Transmembrane helix</keyword>
<dbReference type="STRING" id="1227549.SAMN05444007_101130"/>
<dbReference type="AlphaFoldDB" id="A0A1H6QFH2"/>